<comment type="caution">
    <text evidence="1">The sequence shown here is derived from an EMBL/GenBank/DDBJ whole genome shotgun (WGS) entry which is preliminary data.</text>
</comment>
<keyword evidence="2" id="KW-1185">Reference proteome</keyword>
<reference evidence="1 2" key="1">
    <citation type="submission" date="2022-02" db="EMBL/GenBank/DDBJ databases">
        <title>Shinella B3.7 sp. nov., isolated from Sediment (Zhairuo Island).</title>
        <authorList>
            <person name="Chen G."/>
        </authorList>
    </citation>
    <scope>NUCLEOTIDE SEQUENCE [LARGE SCALE GENOMIC DNA]</scope>
    <source>
        <strain evidence="1 2">B3.7</strain>
        <plasmid evidence="1">unnamed</plasmid>
    </source>
</reference>
<proteinExistence type="predicted"/>
<dbReference type="EMBL" id="JAKVIN010000008">
    <property type="protein sequence ID" value="MCJ8151221.1"/>
    <property type="molecule type" value="Genomic_DNA"/>
</dbReference>
<dbReference type="Proteomes" id="UP001201844">
    <property type="component" value="Unassembled WGS sequence"/>
</dbReference>
<geneLocation type="plasmid" evidence="1">
    <name>unnamed</name>
</geneLocation>
<accession>A0ABT0CRH9</accession>
<protein>
    <submittedName>
        <fullName evidence="1">Uncharacterized protein</fullName>
    </submittedName>
</protein>
<gene>
    <name evidence="1" type="ORF">MKI86_18940</name>
</gene>
<name>A0ABT0CRH9_9HYPH</name>
<organism evidence="1 2">
    <name type="scientific">Shinella sedimenti</name>
    <dbReference type="NCBI Taxonomy" id="2919913"/>
    <lineage>
        <taxon>Bacteria</taxon>
        <taxon>Pseudomonadati</taxon>
        <taxon>Pseudomonadota</taxon>
        <taxon>Alphaproteobacteria</taxon>
        <taxon>Hyphomicrobiales</taxon>
        <taxon>Rhizobiaceae</taxon>
        <taxon>Shinella</taxon>
    </lineage>
</organism>
<dbReference type="RefSeq" id="WP_241604181.1">
    <property type="nucleotide sequence ID" value="NZ_JAKVIN010000008.1"/>
</dbReference>
<keyword evidence="1" id="KW-0614">Plasmid</keyword>
<sequence>MCSLCGVIGGNEHWTDAVARPGVYTRNVERLDRRRERARRVSAANSVLSVFGMSLSDWQGSAFVLATRTGKSEMIEDLGHLWPAAERLSGRLCDPLDPQLIARMEETDHG</sequence>
<evidence type="ECO:0000313" key="2">
    <source>
        <dbReference type="Proteomes" id="UP001201844"/>
    </source>
</evidence>
<evidence type="ECO:0000313" key="1">
    <source>
        <dbReference type="EMBL" id="MCJ8151221.1"/>
    </source>
</evidence>